<organism evidence="1 2">
    <name type="scientific">Camellia lanceoleosa</name>
    <dbReference type="NCBI Taxonomy" id="1840588"/>
    <lineage>
        <taxon>Eukaryota</taxon>
        <taxon>Viridiplantae</taxon>
        <taxon>Streptophyta</taxon>
        <taxon>Embryophyta</taxon>
        <taxon>Tracheophyta</taxon>
        <taxon>Spermatophyta</taxon>
        <taxon>Magnoliopsida</taxon>
        <taxon>eudicotyledons</taxon>
        <taxon>Gunneridae</taxon>
        <taxon>Pentapetalae</taxon>
        <taxon>asterids</taxon>
        <taxon>Ericales</taxon>
        <taxon>Theaceae</taxon>
        <taxon>Camellia</taxon>
    </lineage>
</organism>
<dbReference type="Proteomes" id="UP001060215">
    <property type="component" value="Chromosome 10"/>
</dbReference>
<comment type="caution">
    <text evidence="1">The sequence shown here is derived from an EMBL/GenBank/DDBJ whole genome shotgun (WGS) entry which is preliminary data.</text>
</comment>
<evidence type="ECO:0000313" key="2">
    <source>
        <dbReference type="Proteomes" id="UP001060215"/>
    </source>
</evidence>
<gene>
    <name evidence="1" type="ORF">LOK49_LG10G01022</name>
</gene>
<protein>
    <submittedName>
        <fullName evidence="1">Uncharacterized protein</fullName>
    </submittedName>
</protein>
<name>A0ACC0GCV7_9ERIC</name>
<keyword evidence="2" id="KW-1185">Reference proteome</keyword>
<dbReference type="EMBL" id="CM045767">
    <property type="protein sequence ID" value="KAI7998297.1"/>
    <property type="molecule type" value="Genomic_DNA"/>
</dbReference>
<sequence length="172" mass="19059">MGRKRPPTILGPRISNKSSLPLERYVAARNIIVDETVHDPHSLARDPNIWMNLLQNLEDVDLVSLNALLRPVLLLVSGDSFFPAFDFFSATVDFFSSAGFFSAGFFSTAALDYSASIFRKKTSFFDLFDSSRALESTTKPLLSPFVSFSSNPVEKVQLIGNILAMLCEVTLN</sequence>
<proteinExistence type="predicted"/>
<accession>A0ACC0GCV7</accession>
<evidence type="ECO:0000313" key="1">
    <source>
        <dbReference type="EMBL" id="KAI7998297.1"/>
    </source>
</evidence>
<reference evidence="1 2" key="1">
    <citation type="journal article" date="2022" name="Plant J.">
        <title>Chromosome-level genome of Camellia lanceoleosa provides a valuable resource for understanding genome evolution and self-incompatibility.</title>
        <authorList>
            <person name="Gong W."/>
            <person name="Xiao S."/>
            <person name="Wang L."/>
            <person name="Liao Z."/>
            <person name="Chang Y."/>
            <person name="Mo W."/>
            <person name="Hu G."/>
            <person name="Li W."/>
            <person name="Zhao G."/>
            <person name="Zhu H."/>
            <person name="Hu X."/>
            <person name="Ji K."/>
            <person name="Xiang X."/>
            <person name="Song Q."/>
            <person name="Yuan D."/>
            <person name="Jin S."/>
            <person name="Zhang L."/>
        </authorList>
    </citation>
    <scope>NUCLEOTIDE SEQUENCE [LARGE SCALE GENOMIC DNA]</scope>
    <source>
        <strain evidence="1">SQ_2022a</strain>
    </source>
</reference>